<keyword evidence="13" id="KW-0238">DNA-binding</keyword>
<evidence type="ECO:0000256" key="5">
    <source>
        <dbReference type="ARBA" id="ARBA00021792"/>
    </source>
</evidence>
<dbReference type="GO" id="GO:0003684">
    <property type="term" value="F:damaged DNA binding"/>
    <property type="evidence" value="ECO:0007669"/>
    <property type="project" value="InterPro"/>
</dbReference>
<evidence type="ECO:0000256" key="10">
    <source>
        <dbReference type="ARBA" id="ARBA00022806"/>
    </source>
</evidence>
<evidence type="ECO:0000259" key="21">
    <source>
        <dbReference type="PROSITE" id="PS50234"/>
    </source>
</evidence>
<dbReference type="GO" id="GO:0043564">
    <property type="term" value="C:Ku70:Ku80 complex"/>
    <property type="evidence" value="ECO:0007669"/>
    <property type="project" value="InterPro"/>
</dbReference>
<evidence type="ECO:0000256" key="19">
    <source>
        <dbReference type="ARBA" id="ARBA00047995"/>
    </source>
</evidence>
<evidence type="ECO:0000256" key="4">
    <source>
        <dbReference type="ARBA" id="ARBA00012551"/>
    </source>
</evidence>
<keyword evidence="11" id="KW-0067">ATP-binding</keyword>
<dbReference type="InterPro" id="IPR024193">
    <property type="entry name" value="Ku80"/>
</dbReference>
<dbReference type="Gene3D" id="1.25.40.240">
    <property type="entry name" value="Ku, C-terminal domain"/>
    <property type="match status" value="1"/>
</dbReference>
<dbReference type="OrthoDB" id="30826at2759"/>
<dbReference type="Pfam" id="PF02735">
    <property type="entry name" value="Ku"/>
    <property type="match status" value="1"/>
</dbReference>
<evidence type="ECO:0000256" key="13">
    <source>
        <dbReference type="ARBA" id="ARBA00023125"/>
    </source>
</evidence>
<evidence type="ECO:0000313" key="22">
    <source>
        <dbReference type="EMBL" id="KAH0966681.1"/>
    </source>
</evidence>
<keyword evidence="10" id="KW-0347">Helicase</keyword>
<sequence length="1235" mass="136248">MADKEATVFILDLGASMARTNGGRTESDLDWSMRYIWDKITDIVAANRKTLCVGIVGLRTDETNNKLQEDDGYDNISVLQELGQMTMSNLRPLRTSVVPSSTGSGDAISAIVVAVDMIDTFTKKLKWIRKVILVTDGQGSLDADDMGDIARKMNDSRIQLTILGVDFDDPEYGFKEEDKPPTKAANEATLRNLADACEGGIFATMAEAIDELNTPRVKAVKPFKTYEGPLILGDAEKLPAAVNINVERYFETHLARPLAASTVVFKSEQATGTQSTQTLEDEATDGALFSAVKQARAYKVNDPNAPGGKRDVEFETLAKGYEYGRTAVHISESEHNITKLETQKSFAIIGFIPCDKYEPFLSMGEACITHARRNDAKSELAMSSLIWALMELESFAVARLVAKDGKEPLLVLLAPHIEPGLECLYDVPLPFAEDLRSYRFPPLDRVVTVSGQTLTKHRLLPSDELNEAMSDYVDAMDLSTYGIDGEMGSAEYASIDQTYNPSIHRINHAVRVRAVHPEKPIPETPSALLQFSSPPKDLVERVQSRIDALIRVAEVKKVPPKAKGRRRREAVKPISGLDVDALLGEEMKGQVSRENPIPDFKRALASTEEIGEIEDAAKQMGTIVRSLVTDSFGDSKYAQAVECIGAMREELTNLEEPGVYNSFVRNLKKGLLSGALGGDRRDFWFVIRWSKLGLIDKDQSEVSDVSPEQAEEFGKAQGQSGGLRCGSLMAAAQLALLQEVLGKKVSLGDPSDLLEEARETATMENKDEPSWETWQSKDEWSTAANNAWNRDPPNEKTKNPPPPFQVAPPVSFNLDCSTLRVGETVDDHVAFCPWKTLIAYPTMFIGKANKPRVRPFFDSILEENSWDFFYLHDPRNPKEPAHLLVPTVQFEDFLRQLNKELNTALTIPPGINSTKFRLKFGSGGVPKPRYLTHSDHEEDLERISRPAISGADIQGFNEASHAEQNTFVFAFERMAMETSNPDKKQKALERAKQRILDRQGMMKQAQTLLGLKEVSGGPRAVFVGMDLEALEVAPHPVSEVGIAILDANDIGNVPPGPSGSDWWQFIKAYHLRTKEYSGVTNHRYIAGCPDAFDFGASTFPSQKELVNAIMSILEPYIGGKRELIFVAHDAKQDVRYLSQIGLEVHDLAGMAGDIDTKELHRAWRGCDDGRGLCAVLSDLGIRSANLHNAGNDAVFTMRGMVGLAVEQVRKDEAKGRGEEYVPALWAENPRGGAGS</sequence>
<evidence type="ECO:0000256" key="17">
    <source>
        <dbReference type="ARBA" id="ARBA00024890"/>
    </source>
</evidence>
<dbReference type="InterPro" id="IPR048519">
    <property type="entry name" value="Gfd2/YDR514C-like_C"/>
</dbReference>
<keyword evidence="14" id="KW-0233">DNA recombination</keyword>
<keyword evidence="23" id="KW-1185">Reference proteome</keyword>
<dbReference type="GO" id="GO:0006303">
    <property type="term" value="P:double-strand break repair via nonhomologous end joining"/>
    <property type="evidence" value="ECO:0007669"/>
    <property type="project" value="InterPro"/>
</dbReference>
<dbReference type="SMART" id="SM00559">
    <property type="entry name" value="Ku78"/>
    <property type="match status" value="1"/>
</dbReference>
<evidence type="ECO:0000256" key="9">
    <source>
        <dbReference type="ARBA" id="ARBA00022801"/>
    </source>
</evidence>
<evidence type="ECO:0000256" key="16">
    <source>
        <dbReference type="ARBA" id="ARBA00023242"/>
    </source>
</evidence>
<keyword evidence="16" id="KW-0539">Nucleus</keyword>
<dbReference type="Gene3D" id="2.40.290.10">
    <property type="match status" value="1"/>
</dbReference>
<dbReference type="GO" id="GO:0005524">
    <property type="term" value="F:ATP binding"/>
    <property type="evidence" value="ECO:0007669"/>
    <property type="project" value="UniProtKB-KW"/>
</dbReference>
<dbReference type="EMBL" id="JAIZPD010000002">
    <property type="protein sequence ID" value="KAH0966681.1"/>
    <property type="molecule type" value="Genomic_DNA"/>
</dbReference>
<dbReference type="GO" id="GO:0003678">
    <property type="term" value="F:DNA helicase activity"/>
    <property type="evidence" value="ECO:0007669"/>
    <property type="project" value="UniProtKB-EC"/>
</dbReference>
<evidence type="ECO:0000256" key="1">
    <source>
        <dbReference type="ARBA" id="ARBA00004123"/>
    </source>
</evidence>
<comment type="function">
    <text evidence="17">Single-stranded DNA-dependent ATP-dependent helicase. Involved in non-homologous end joining (NHEJ) DNA double strand break repair. DNA-binding is sequence-independent but has a high affinity to nicks in double-stranded DNA and to the ends of duplex DNA. Binds to naturally occurring chromosomal ends, and therefore provides chromosomal end protection. Required also for telomere recombination to repair telomeric ends in the absence of telomerase. KU70, of the KU70/KU80 heterodimer, binds to the stem loop of TLC1, the RNA component of telomerase. Involved in telomere maintenance. Interacts with telomeric repeats and subtelomeric sequences thereby controlling telomere length and protecting against subtelomeric rearrangement. Maintains telomeric chromatin, which is involved in silencing the expression of genes located at the telomere. Required for mating-type switching.</text>
</comment>
<dbReference type="InterPro" id="IPR012337">
    <property type="entry name" value="RNaseH-like_sf"/>
</dbReference>
<dbReference type="Proteomes" id="UP000824596">
    <property type="component" value="Unassembled WGS sequence"/>
</dbReference>
<dbReference type="InterPro" id="IPR036465">
    <property type="entry name" value="vWFA_dom_sf"/>
</dbReference>
<evidence type="ECO:0000256" key="6">
    <source>
        <dbReference type="ARBA" id="ARBA00022454"/>
    </source>
</evidence>
<gene>
    <name evidence="22" type="ORF">HRG_02090</name>
</gene>
<comment type="subcellular location">
    <subcellularLocation>
        <location evidence="2">Chromosome</location>
        <location evidence="2">Telomere</location>
    </subcellularLocation>
    <subcellularLocation>
        <location evidence="1">Nucleus</location>
    </subcellularLocation>
</comment>
<dbReference type="SUPFAM" id="SSF101420">
    <property type="entry name" value="C-terminal domain of Ku80"/>
    <property type="match status" value="1"/>
</dbReference>
<dbReference type="Gene3D" id="3.40.50.410">
    <property type="entry name" value="von Willebrand factor, type A domain"/>
    <property type="match status" value="1"/>
</dbReference>
<dbReference type="GO" id="GO:0042162">
    <property type="term" value="F:telomeric DNA binding"/>
    <property type="evidence" value="ECO:0007669"/>
    <property type="project" value="InterPro"/>
</dbReference>
<comment type="caution">
    <text evidence="22">The sequence shown here is derived from an EMBL/GenBank/DDBJ whole genome shotgun (WGS) entry which is preliminary data.</text>
</comment>
<dbReference type="GO" id="GO:0003690">
    <property type="term" value="F:double-stranded DNA binding"/>
    <property type="evidence" value="ECO:0007669"/>
    <property type="project" value="TreeGrafter"/>
</dbReference>
<evidence type="ECO:0000256" key="7">
    <source>
        <dbReference type="ARBA" id="ARBA00022741"/>
    </source>
</evidence>
<dbReference type="InterPro" id="IPR014893">
    <property type="entry name" value="Ku_PK_bind"/>
</dbReference>
<keyword evidence="8" id="KW-0227">DNA damage</keyword>
<dbReference type="SUPFAM" id="SSF53098">
    <property type="entry name" value="Ribonuclease H-like"/>
    <property type="match status" value="1"/>
</dbReference>
<keyword evidence="12" id="KW-0779">Telomere</keyword>
<feature type="domain" description="VWFA" evidence="21">
    <location>
        <begin position="6"/>
        <end position="220"/>
    </location>
</feature>
<evidence type="ECO:0000256" key="14">
    <source>
        <dbReference type="ARBA" id="ARBA00023172"/>
    </source>
</evidence>
<evidence type="ECO:0000256" key="15">
    <source>
        <dbReference type="ARBA" id="ARBA00023204"/>
    </source>
</evidence>
<reference evidence="22" key="1">
    <citation type="submission" date="2021-09" db="EMBL/GenBank/DDBJ databases">
        <title>A high-quality genome of the endoparasitic fungus Hirsutella rhossiliensis with a comparison of Hirsutella genomes reveals transposable elements contributing to genome size variation.</title>
        <authorList>
            <person name="Lin R."/>
            <person name="Jiao Y."/>
            <person name="Sun X."/>
            <person name="Ling J."/>
            <person name="Xie B."/>
            <person name="Cheng X."/>
        </authorList>
    </citation>
    <scope>NUCLEOTIDE SEQUENCE</scope>
    <source>
        <strain evidence="22">HR02</strain>
    </source>
</reference>
<evidence type="ECO:0000256" key="8">
    <source>
        <dbReference type="ARBA" id="ARBA00022763"/>
    </source>
</evidence>
<evidence type="ECO:0000256" key="11">
    <source>
        <dbReference type="ARBA" id="ARBA00022840"/>
    </source>
</evidence>
<evidence type="ECO:0000256" key="12">
    <source>
        <dbReference type="ARBA" id="ARBA00022895"/>
    </source>
</evidence>
<dbReference type="EC" id="3.6.4.12" evidence="4"/>
<dbReference type="InterPro" id="IPR016194">
    <property type="entry name" value="SPOC-like_C_dom_sf"/>
</dbReference>
<dbReference type="Gene3D" id="1.10.1600.10">
    <property type="match status" value="1"/>
</dbReference>
<dbReference type="CDD" id="cd00873">
    <property type="entry name" value="KU80"/>
    <property type="match status" value="1"/>
</dbReference>
<dbReference type="InterPro" id="IPR006164">
    <property type="entry name" value="DNA_bd_Ku70/Ku80"/>
</dbReference>
<organism evidence="22 23">
    <name type="scientific">Hirsutella rhossiliensis</name>
    <dbReference type="NCBI Taxonomy" id="111463"/>
    <lineage>
        <taxon>Eukaryota</taxon>
        <taxon>Fungi</taxon>
        <taxon>Dikarya</taxon>
        <taxon>Ascomycota</taxon>
        <taxon>Pezizomycotina</taxon>
        <taxon>Sordariomycetes</taxon>
        <taxon>Hypocreomycetidae</taxon>
        <taxon>Hypocreales</taxon>
        <taxon>Ophiocordycipitaceae</taxon>
        <taxon>Hirsutella</taxon>
    </lineage>
</organism>
<feature type="region of interest" description="Disordered" evidence="20">
    <location>
        <begin position="758"/>
        <end position="778"/>
    </location>
</feature>
<comment type="similarity">
    <text evidence="3">Belongs to the ku80 family.</text>
</comment>
<dbReference type="Pfam" id="PF21762">
    <property type="entry name" value="DEDDh_C"/>
    <property type="match status" value="1"/>
</dbReference>
<dbReference type="PROSITE" id="PS50234">
    <property type="entry name" value="VWFA"/>
    <property type="match status" value="1"/>
</dbReference>
<evidence type="ECO:0000313" key="23">
    <source>
        <dbReference type="Proteomes" id="UP000824596"/>
    </source>
</evidence>
<dbReference type="FunFam" id="3.40.50.410:FF:000073">
    <property type="entry name" value="ATP-dependent DNA helicase II subunit 2"/>
    <property type="match status" value="1"/>
</dbReference>
<dbReference type="GO" id="GO:0000781">
    <property type="term" value="C:chromosome, telomeric region"/>
    <property type="evidence" value="ECO:0007669"/>
    <property type="project" value="UniProtKB-SubCell"/>
</dbReference>
<evidence type="ECO:0000256" key="20">
    <source>
        <dbReference type="SAM" id="MobiDB-lite"/>
    </source>
</evidence>
<dbReference type="InterPro" id="IPR005161">
    <property type="entry name" value="Ku_N"/>
</dbReference>
<dbReference type="GO" id="GO:0006310">
    <property type="term" value="P:DNA recombination"/>
    <property type="evidence" value="ECO:0007669"/>
    <property type="project" value="UniProtKB-KW"/>
</dbReference>
<dbReference type="PANTHER" id="PTHR12604">
    <property type="entry name" value="KU AUTOANTIGEN DNA HELICASE"/>
    <property type="match status" value="1"/>
</dbReference>
<name>A0A9P8SN04_9HYPO</name>
<dbReference type="InterPro" id="IPR036494">
    <property type="entry name" value="Ku_C_sf"/>
</dbReference>
<keyword evidence="6" id="KW-0158">Chromosome</keyword>
<dbReference type="GO" id="GO:0016787">
    <property type="term" value="F:hydrolase activity"/>
    <property type="evidence" value="ECO:0007669"/>
    <property type="project" value="UniProtKB-KW"/>
</dbReference>
<dbReference type="SUPFAM" id="SSF100939">
    <property type="entry name" value="SPOC domain-like"/>
    <property type="match status" value="1"/>
</dbReference>
<dbReference type="Pfam" id="PF08785">
    <property type="entry name" value="Ku_PK_bind"/>
    <property type="match status" value="1"/>
</dbReference>
<dbReference type="Pfam" id="PF03731">
    <property type="entry name" value="Ku_N"/>
    <property type="match status" value="1"/>
</dbReference>
<keyword evidence="7" id="KW-0547">Nucleotide-binding</keyword>
<dbReference type="FunFam" id="1.10.1600.10:FF:000002">
    <property type="entry name" value="X-ray repair cross-complementing protein 5"/>
    <property type="match status" value="1"/>
</dbReference>
<dbReference type="InterPro" id="IPR002035">
    <property type="entry name" value="VWF_A"/>
</dbReference>
<protein>
    <recommendedName>
        <fullName evidence="5">ATP-dependent DNA helicase II subunit 2</fullName>
        <ecNumber evidence="4">3.6.4.12</ecNumber>
    </recommendedName>
    <alternativeName>
        <fullName evidence="18">ATP-dependent DNA helicase II subunit Ku80</fullName>
    </alternativeName>
</protein>
<dbReference type="GeneID" id="68351219"/>
<evidence type="ECO:0000256" key="18">
    <source>
        <dbReference type="ARBA" id="ARBA00031847"/>
    </source>
</evidence>
<dbReference type="RefSeq" id="XP_044724194.1">
    <property type="nucleotide sequence ID" value="XM_044860561.1"/>
</dbReference>
<keyword evidence="9" id="KW-0378">Hydrolase</keyword>
<proteinExistence type="inferred from homology"/>
<keyword evidence="15" id="KW-0234">DNA repair</keyword>
<dbReference type="SUPFAM" id="SSF53300">
    <property type="entry name" value="vWA-like"/>
    <property type="match status" value="1"/>
</dbReference>
<evidence type="ECO:0000256" key="2">
    <source>
        <dbReference type="ARBA" id="ARBA00004574"/>
    </source>
</evidence>
<evidence type="ECO:0000256" key="3">
    <source>
        <dbReference type="ARBA" id="ARBA00007726"/>
    </source>
</evidence>
<accession>A0A9P8SN04</accession>
<dbReference type="GO" id="GO:0000723">
    <property type="term" value="P:telomere maintenance"/>
    <property type="evidence" value="ECO:0007669"/>
    <property type="project" value="InterPro"/>
</dbReference>
<dbReference type="AlphaFoldDB" id="A0A9P8SN04"/>
<comment type="catalytic activity">
    <reaction evidence="19">
        <text>ATP + H2O = ADP + phosphate + H(+)</text>
        <dbReference type="Rhea" id="RHEA:13065"/>
        <dbReference type="ChEBI" id="CHEBI:15377"/>
        <dbReference type="ChEBI" id="CHEBI:15378"/>
        <dbReference type="ChEBI" id="CHEBI:30616"/>
        <dbReference type="ChEBI" id="CHEBI:43474"/>
        <dbReference type="ChEBI" id="CHEBI:456216"/>
        <dbReference type="EC" id="3.6.4.12"/>
    </reaction>
</comment>
<dbReference type="PANTHER" id="PTHR12604:SF4">
    <property type="entry name" value="X-RAY REPAIR CROSS-COMPLEMENTING PROTEIN 5"/>
    <property type="match status" value="1"/>
</dbReference>